<dbReference type="InterPro" id="IPR000719">
    <property type="entry name" value="Prot_kinase_dom"/>
</dbReference>
<dbReference type="SUPFAM" id="SSF56112">
    <property type="entry name" value="Protein kinase-like (PK-like)"/>
    <property type="match status" value="1"/>
</dbReference>
<dbReference type="PROSITE" id="PS00108">
    <property type="entry name" value="PROTEIN_KINASE_ST"/>
    <property type="match status" value="1"/>
</dbReference>
<protein>
    <recommendedName>
        <fullName evidence="1">non-specific serine/threonine protein kinase</fullName>
        <ecNumber evidence="1">2.7.11.1</ecNumber>
    </recommendedName>
</protein>
<reference evidence="12" key="1">
    <citation type="journal article" date="2019" name="Int. J. Syst. Evol. Microbiol.">
        <title>The Global Catalogue of Microorganisms (GCM) 10K type strain sequencing project: providing services to taxonomists for standard genome sequencing and annotation.</title>
        <authorList>
            <consortium name="The Broad Institute Genomics Platform"/>
            <consortium name="The Broad Institute Genome Sequencing Center for Infectious Disease"/>
            <person name="Wu L."/>
            <person name="Ma J."/>
        </authorList>
    </citation>
    <scope>NUCLEOTIDE SEQUENCE [LARGE SCALE GENOMIC DNA]</scope>
    <source>
        <strain evidence="12">JCM 1365</strain>
    </source>
</reference>
<feature type="compositionally biased region" description="Low complexity" evidence="8">
    <location>
        <begin position="462"/>
        <end position="480"/>
    </location>
</feature>
<dbReference type="CDD" id="cd14014">
    <property type="entry name" value="STKc_PknB_like"/>
    <property type="match status" value="1"/>
</dbReference>
<dbReference type="Pfam" id="PF00069">
    <property type="entry name" value="Pkinase"/>
    <property type="match status" value="1"/>
</dbReference>
<feature type="compositionally biased region" description="Low complexity" evidence="8">
    <location>
        <begin position="295"/>
        <end position="338"/>
    </location>
</feature>
<dbReference type="PANTHER" id="PTHR43289">
    <property type="entry name" value="MITOGEN-ACTIVATED PROTEIN KINASE KINASE KINASE 20-RELATED"/>
    <property type="match status" value="1"/>
</dbReference>
<sequence length="586" mass="61113">MAQAPPVLIADRYRLMNRIGTGGMGHVWLAWDERLNRAVAVKQLHSPVGLPEDEARVAHDRAMREARITARLHHPNAVPVFDVVDHEGSPCLVMQYLPSHSLQAVLTERGPLPPREVARIGSELAAALAAAHRADIVHRDVKPGNVLVADDGTARITDFGISHALGDASLTSTGMVTGTPAYLAPEVARGTSSSAASDVFSLGATLYAAVEGSPPFGTGDNAMALLHRVASGSINPPSDGPLTALLLAMLAPAPEDRPSMRKVSDQLAEIAAGRATRDVTDQPDTDRPSRTRVLPVAGAAAAGAPAETTAEAVEPSAPTTSPTSRLAAAAPATSAAAPPVEPAEKPAVEPTPEPVEEPTREPAVHEGAGHPAYAIPPGTTREAPAERRRRLLLLAGVIVLVGLGLVVWALRGERPSAGQAAPPAVTSSATPRPSTPPPSTSKAEQPSASTPAKPTPTPSTPSTPSKAPSTTPSTAPAGTTDAELAKAVRDYYALLPDNRDAGWARLTDRYRSTTAGSRSTYERFWSSVDSVSVRQASGSAPGSVVATLRYAFADGRRYEERTSYTLVDDGGVLKIDRSSVLSSRRL</sequence>
<comment type="caution">
    <text evidence="11">The sequence shown here is derived from an EMBL/GenBank/DDBJ whole genome shotgun (WGS) entry which is preliminary data.</text>
</comment>
<evidence type="ECO:0000256" key="7">
    <source>
        <dbReference type="PROSITE-ProRule" id="PRU10141"/>
    </source>
</evidence>
<dbReference type="Gene3D" id="3.30.200.20">
    <property type="entry name" value="Phosphorylase Kinase, domain 1"/>
    <property type="match status" value="1"/>
</dbReference>
<evidence type="ECO:0000259" key="10">
    <source>
        <dbReference type="PROSITE" id="PS50011"/>
    </source>
</evidence>
<dbReference type="RefSeq" id="WP_052358138.1">
    <property type="nucleotide sequence ID" value="NZ_BMNZ01000001.1"/>
</dbReference>
<evidence type="ECO:0000256" key="6">
    <source>
        <dbReference type="ARBA" id="ARBA00022840"/>
    </source>
</evidence>
<feature type="compositionally biased region" description="Low complexity" evidence="8">
    <location>
        <begin position="420"/>
        <end position="432"/>
    </location>
</feature>
<feature type="transmembrane region" description="Helical" evidence="9">
    <location>
        <begin position="391"/>
        <end position="410"/>
    </location>
</feature>
<feature type="region of interest" description="Disordered" evidence="8">
    <location>
        <begin position="272"/>
        <end position="382"/>
    </location>
</feature>
<dbReference type="Gene3D" id="1.10.510.10">
    <property type="entry name" value="Transferase(Phosphotransferase) domain 1"/>
    <property type="match status" value="1"/>
</dbReference>
<dbReference type="EMBL" id="BMNZ01000001">
    <property type="protein sequence ID" value="GGM82439.1"/>
    <property type="molecule type" value="Genomic_DNA"/>
</dbReference>
<feature type="binding site" evidence="7">
    <location>
        <position position="42"/>
    </location>
    <ligand>
        <name>ATP</name>
        <dbReference type="ChEBI" id="CHEBI:30616"/>
    </ligand>
</feature>
<dbReference type="Proteomes" id="UP000623461">
    <property type="component" value="Unassembled WGS sequence"/>
</dbReference>
<evidence type="ECO:0000256" key="4">
    <source>
        <dbReference type="ARBA" id="ARBA00022741"/>
    </source>
</evidence>
<gene>
    <name evidence="11" type="ORF">GCM10009721_03670</name>
</gene>
<feature type="compositionally biased region" description="Basic and acidic residues" evidence="8">
    <location>
        <begin position="357"/>
        <end position="368"/>
    </location>
</feature>
<feature type="domain" description="Protein kinase" evidence="10">
    <location>
        <begin position="13"/>
        <end position="270"/>
    </location>
</feature>
<keyword evidence="3" id="KW-0808">Transferase</keyword>
<evidence type="ECO:0000256" key="1">
    <source>
        <dbReference type="ARBA" id="ARBA00012513"/>
    </source>
</evidence>
<evidence type="ECO:0000256" key="3">
    <source>
        <dbReference type="ARBA" id="ARBA00022679"/>
    </source>
</evidence>
<dbReference type="PROSITE" id="PS00107">
    <property type="entry name" value="PROTEIN_KINASE_ATP"/>
    <property type="match status" value="1"/>
</dbReference>
<evidence type="ECO:0000256" key="9">
    <source>
        <dbReference type="SAM" id="Phobius"/>
    </source>
</evidence>
<feature type="compositionally biased region" description="Basic and acidic residues" evidence="8">
    <location>
        <begin position="275"/>
        <end position="289"/>
    </location>
</feature>
<evidence type="ECO:0000256" key="8">
    <source>
        <dbReference type="SAM" id="MobiDB-lite"/>
    </source>
</evidence>
<keyword evidence="9" id="KW-1133">Transmembrane helix</keyword>
<dbReference type="PROSITE" id="PS50011">
    <property type="entry name" value="PROTEIN_KINASE_DOM"/>
    <property type="match status" value="1"/>
</dbReference>
<dbReference type="EC" id="2.7.11.1" evidence="1"/>
<accession>A0ABQ2HJQ5</accession>
<evidence type="ECO:0000256" key="5">
    <source>
        <dbReference type="ARBA" id="ARBA00022777"/>
    </source>
</evidence>
<evidence type="ECO:0000256" key="2">
    <source>
        <dbReference type="ARBA" id="ARBA00022527"/>
    </source>
</evidence>
<dbReference type="InterPro" id="IPR011009">
    <property type="entry name" value="Kinase-like_dom_sf"/>
</dbReference>
<keyword evidence="9" id="KW-0812">Transmembrane</keyword>
<dbReference type="SMART" id="SM00220">
    <property type="entry name" value="S_TKc"/>
    <property type="match status" value="1"/>
</dbReference>
<dbReference type="InterPro" id="IPR008271">
    <property type="entry name" value="Ser/Thr_kinase_AS"/>
</dbReference>
<keyword evidence="2" id="KW-0723">Serine/threonine-protein kinase</keyword>
<feature type="region of interest" description="Disordered" evidence="8">
    <location>
        <begin position="416"/>
        <end position="480"/>
    </location>
</feature>
<dbReference type="PANTHER" id="PTHR43289:SF6">
    <property type="entry name" value="SERINE_THREONINE-PROTEIN KINASE NEKL-3"/>
    <property type="match status" value="1"/>
</dbReference>
<evidence type="ECO:0000313" key="11">
    <source>
        <dbReference type="EMBL" id="GGM82439.1"/>
    </source>
</evidence>
<evidence type="ECO:0000313" key="12">
    <source>
        <dbReference type="Proteomes" id="UP000623461"/>
    </source>
</evidence>
<organism evidence="11 12">
    <name type="scientific">Terrabacter tumescens</name>
    <dbReference type="NCBI Taxonomy" id="60443"/>
    <lineage>
        <taxon>Bacteria</taxon>
        <taxon>Bacillati</taxon>
        <taxon>Actinomycetota</taxon>
        <taxon>Actinomycetes</taxon>
        <taxon>Micrococcales</taxon>
        <taxon>Intrasporangiaceae</taxon>
        <taxon>Terrabacter</taxon>
    </lineage>
</organism>
<proteinExistence type="predicted"/>
<dbReference type="InterPro" id="IPR017441">
    <property type="entry name" value="Protein_kinase_ATP_BS"/>
</dbReference>
<keyword evidence="6 7" id="KW-0067">ATP-binding</keyword>
<keyword evidence="5" id="KW-0418">Kinase</keyword>
<keyword evidence="9" id="KW-0472">Membrane</keyword>
<keyword evidence="4 7" id="KW-0547">Nucleotide-binding</keyword>
<name>A0ABQ2HJQ5_9MICO</name>
<keyword evidence="12" id="KW-1185">Reference proteome</keyword>